<keyword evidence="2" id="KW-1185">Reference proteome</keyword>
<name>A0A069QIL7_HOYLO</name>
<comment type="caution">
    <text evidence="1">The sequence shown here is derived from an EMBL/GenBank/DDBJ whole genome shotgun (WGS) entry which is preliminary data.</text>
</comment>
<organism evidence="1 2">
    <name type="scientific">Hoylesella loescheii DSM 19665 = JCM 12249 = ATCC 15930</name>
    <dbReference type="NCBI Taxonomy" id="1122985"/>
    <lineage>
        <taxon>Bacteria</taxon>
        <taxon>Pseudomonadati</taxon>
        <taxon>Bacteroidota</taxon>
        <taxon>Bacteroidia</taxon>
        <taxon>Bacteroidales</taxon>
        <taxon>Prevotellaceae</taxon>
        <taxon>Hoylesella</taxon>
    </lineage>
</organism>
<proteinExistence type="predicted"/>
<accession>A0A069QIL7</accession>
<sequence length="55" mass="6448">MAEKGKMSTGKWVFRGKMGVFGLEINRTSNQTRKVKWCEMRVLFLKIDRVRDVKG</sequence>
<evidence type="ECO:0000313" key="2">
    <source>
        <dbReference type="Proteomes" id="UP000027442"/>
    </source>
</evidence>
<dbReference type="AlphaFoldDB" id="A0A069QIL7"/>
<gene>
    <name evidence="1" type="ORF">HMPREF1991_02011</name>
</gene>
<dbReference type="PATRIC" id="fig|1122985.7.peg.2086"/>
<protein>
    <submittedName>
        <fullName evidence="1">Uncharacterized protein</fullName>
    </submittedName>
</protein>
<dbReference type="Proteomes" id="UP000027442">
    <property type="component" value="Unassembled WGS sequence"/>
</dbReference>
<evidence type="ECO:0000313" key="1">
    <source>
        <dbReference type="EMBL" id="KDR51914.1"/>
    </source>
</evidence>
<dbReference type="EMBL" id="JNGW01000087">
    <property type="protein sequence ID" value="KDR51914.1"/>
    <property type="molecule type" value="Genomic_DNA"/>
</dbReference>
<reference evidence="1 2" key="1">
    <citation type="submission" date="2013-08" db="EMBL/GenBank/DDBJ databases">
        <authorList>
            <person name="Weinstock G."/>
            <person name="Sodergren E."/>
            <person name="Wylie T."/>
            <person name="Fulton L."/>
            <person name="Fulton R."/>
            <person name="Fronick C."/>
            <person name="O'Laughlin M."/>
            <person name="Godfrey J."/>
            <person name="Miner T."/>
            <person name="Herter B."/>
            <person name="Appelbaum E."/>
            <person name="Cordes M."/>
            <person name="Lek S."/>
            <person name="Wollam A."/>
            <person name="Pepin K.H."/>
            <person name="Palsikar V.B."/>
            <person name="Mitreva M."/>
            <person name="Wilson R.K."/>
        </authorList>
    </citation>
    <scope>NUCLEOTIDE SEQUENCE [LARGE SCALE GENOMIC DNA]</scope>
    <source>
        <strain evidence="1 2">ATCC 15930</strain>
    </source>
</reference>
<dbReference type="HOGENOM" id="CLU_3028496_0_0_10"/>